<dbReference type="AlphaFoldDB" id="A0A0W0X0Q2"/>
<accession>A0A0W0X0Q2</accession>
<protein>
    <submittedName>
        <fullName evidence="2">Uncharacterized protein</fullName>
    </submittedName>
</protein>
<dbReference type="RefSeq" id="WP_011214449.1">
    <property type="nucleotide sequence ID" value="NZ_LCUA01000003.1"/>
</dbReference>
<reference evidence="2 3" key="1">
    <citation type="submission" date="2015-11" db="EMBL/GenBank/DDBJ databases">
        <title>Genomic analysis of 38 Legionella species identifies large and diverse effector repertoires.</title>
        <authorList>
            <person name="Burstein D."/>
            <person name="Amaro F."/>
            <person name="Zusman T."/>
            <person name="Lifshitz Z."/>
            <person name="Cohen O."/>
            <person name="Gilbert J.A."/>
            <person name="Pupko T."/>
            <person name="Shuman H.A."/>
            <person name="Segal G."/>
        </authorList>
    </citation>
    <scope>NUCLEOTIDE SEQUENCE [LARGE SCALE GENOMIC DNA]</scope>
    <source>
        <strain evidence="2 3">Oak Ridge-10</strain>
    </source>
</reference>
<keyword evidence="1" id="KW-0812">Transmembrane</keyword>
<comment type="caution">
    <text evidence="2">The sequence shown here is derived from an EMBL/GenBank/DDBJ whole genome shotgun (WGS) entry which is preliminary data.</text>
</comment>
<organism evidence="2 3">
    <name type="scientific">Legionella oakridgensis</name>
    <dbReference type="NCBI Taxonomy" id="29423"/>
    <lineage>
        <taxon>Bacteria</taxon>
        <taxon>Pseudomonadati</taxon>
        <taxon>Pseudomonadota</taxon>
        <taxon>Gammaproteobacteria</taxon>
        <taxon>Legionellales</taxon>
        <taxon>Legionellaceae</taxon>
        <taxon>Legionella</taxon>
    </lineage>
</organism>
<dbReference type="Proteomes" id="UP000054858">
    <property type="component" value="Unassembled WGS sequence"/>
</dbReference>
<feature type="transmembrane region" description="Helical" evidence="1">
    <location>
        <begin position="6"/>
        <end position="27"/>
    </location>
</feature>
<evidence type="ECO:0000313" key="3">
    <source>
        <dbReference type="Proteomes" id="UP000054858"/>
    </source>
</evidence>
<feature type="transmembrane region" description="Helical" evidence="1">
    <location>
        <begin position="155"/>
        <end position="179"/>
    </location>
</feature>
<dbReference type="PATRIC" id="fig|29423.5.peg.1894"/>
<proteinExistence type="predicted"/>
<keyword evidence="1" id="KW-0472">Membrane</keyword>
<evidence type="ECO:0000313" key="2">
    <source>
        <dbReference type="EMBL" id="KTD38131.1"/>
    </source>
</evidence>
<evidence type="ECO:0000256" key="1">
    <source>
        <dbReference type="SAM" id="Phobius"/>
    </source>
</evidence>
<sequence length="188" mass="21180">MDLSIIINTIATLATVFISFVLSKYLYNRAKLVTYCLHASAHKIKDPAGIINTHAIVIRNAGRIAAKNVRVGHYVFPELSCTVTPPIEYEKKEIEGGTELIFPTLVPQEQIVISYLYFPPITIRDVNTYVKSDEGFAKILNIIPSPKLPGWLEKILYILLFIGGVVVMRIIIQLIIFIFQSVSHFCVF</sequence>
<dbReference type="EMBL" id="LNYP01000029">
    <property type="protein sequence ID" value="KTD38131.1"/>
    <property type="molecule type" value="Genomic_DNA"/>
</dbReference>
<keyword evidence="1" id="KW-1133">Transmembrane helix</keyword>
<gene>
    <name evidence="2" type="ORF">Loak_1807</name>
</gene>
<name>A0A0W0X0Q2_9GAMM</name>